<evidence type="ECO:0000313" key="4">
    <source>
        <dbReference type="EMBL" id="MEJ8574703.1"/>
    </source>
</evidence>
<protein>
    <submittedName>
        <fullName evidence="4">GNAT family N-acetyltransferase</fullName>
    </submittedName>
</protein>
<dbReference type="Proteomes" id="UP001378188">
    <property type="component" value="Unassembled WGS sequence"/>
</dbReference>
<dbReference type="AlphaFoldDB" id="A0AAW9RWP9"/>
<evidence type="ECO:0000259" key="3">
    <source>
        <dbReference type="PROSITE" id="PS51186"/>
    </source>
</evidence>
<gene>
    <name evidence="4" type="ORF">V3328_24715</name>
</gene>
<dbReference type="RefSeq" id="WP_340332403.1">
    <property type="nucleotide sequence ID" value="NZ_JAZHOF010000013.1"/>
</dbReference>
<keyword evidence="5" id="KW-1185">Reference proteome</keyword>
<dbReference type="SUPFAM" id="SSF55729">
    <property type="entry name" value="Acyl-CoA N-acyltransferases (Nat)"/>
    <property type="match status" value="1"/>
</dbReference>
<dbReference type="GO" id="GO:0008080">
    <property type="term" value="F:N-acetyltransferase activity"/>
    <property type="evidence" value="ECO:0007669"/>
    <property type="project" value="TreeGrafter"/>
</dbReference>
<feature type="domain" description="N-acetyltransferase" evidence="3">
    <location>
        <begin position="5"/>
        <end position="147"/>
    </location>
</feature>
<keyword evidence="2" id="KW-0012">Acyltransferase</keyword>
<evidence type="ECO:0000313" key="5">
    <source>
        <dbReference type="Proteomes" id="UP001378188"/>
    </source>
</evidence>
<proteinExistence type="predicted"/>
<dbReference type="EMBL" id="JAZHOF010000013">
    <property type="protein sequence ID" value="MEJ8574703.1"/>
    <property type="molecule type" value="Genomic_DNA"/>
</dbReference>
<name>A0AAW9RWP9_9HYPH</name>
<dbReference type="InterPro" id="IPR000182">
    <property type="entry name" value="GNAT_dom"/>
</dbReference>
<dbReference type="InterPro" id="IPR016181">
    <property type="entry name" value="Acyl_CoA_acyltransferase"/>
</dbReference>
<evidence type="ECO:0000256" key="1">
    <source>
        <dbReference type="ARBA" id="ARBA00022679"/>
    </source>
</evidence>
<dbReference type="PROSITE" id="PS51186">
    <property type="entry name" value="GNAT"/>
    <property type="match status" value="1"/>
</dbReference>
<dbReference type="Gene3D" id="3.40.630.30">
    <property type="match status" value="1"/>
</dbReference>
<dbReference type="Pfam" id="PF00583">
    <property type="entry name" value="Acetyltransf_1"/>
    <property type="match status" value="1"/>
</dbReference>
<sequence length="147" mass="16964">MIAEAVVRPLAPQDRTDWDELWQGYLTFYDEPLPNEISERTWARLMDPQFDMNGICVSDGTRIVGICHYLFHPSTWSEGPYCYLEDLFVDPNVRGSGFGRKLIEAVYEAAEARGAGRVYWATQESNETARRLYDRIATLTPFVQYAR</sequence>
<dbReference type="CDD" id="cd04301">
    <property type="entry name" value="NAT_SF"/>
    <property type="match status" value="1"/>
</dbReference>
<dbReference type="InterPro" id="IPR051016">
    <property type="entry name" value="Diverse_Substrate_AcTransf"/>
</dbReference>
<comment type="caution">
    <text evidence="4">The sequence shown here is derived from an EMBL/GenBank/DDBJ whole genome shotgun (WGS) entry which is preliminary data.</text>
</comment>
<accession>A0AAW9RWP9</accession>
<dbReference type="PANTHER" id="PTHR10545:SF42">
    <property type="entry name" value="ACETYLTRANSFERASE"/>
    <property type="match status" value="1"/>
</dbReference>
<organism evidence="4 5">
    <name type="scientific">Microbaculum marinum</name>
    <dbReference type="NCBI Taxonomy" id="1764581"/>
    <lineage>
        <taxon>Bacteria</taxon>
        <taxon>Pseudomonadati</taxon>
        <taxon>Pseudomonadota</taxon>
        <taxon>Alphaproteobacteria</taxon>
        <taxon>Hyphomicrobiales</taxon>
        <taxon>Tepidamorphaceae</taxon>
        <taxon>Microbaculum</taxon>
    </lineage>
</organism>
<keyword evidence="1" id="KW-0808">Transferase</keyword>
<reference evidence="4 5" key="1">
    <citation type="submission" date="2024-02" db="EMBL/GenBank/DDBJ databases">
        <title>Genome analysis and characterization of Microbaculum marinisediminis sp. nov., isolated from marine sediment.</title>
        <authorList>
            <person name="Du Z.-J."/>
            <person name="Ye Y.-Q."/>
            <person name="Zhang Z.-R."/>
            <person name="Yuan S.-M."/>
            <person name="Zhang X.-Y."/>
        </authorList>
    </citation>
    <scope>NUCLEOTIDE SEQUENCE [LARGE SCALE GENOMIC DNA]</scope>
    <source>
        <strain evidence="4 5">SDUM1044001</strain>
    </source>
</reference>
<dbReference type="PANTHER" id="PTHR10545">
    <property type="entry name" value="DIAMINE N-ACETYLTRANSFERASE"/>
    <property type="match status" value="1"/>
</dbReference>
<evidence type="ECO:0000256" key="2">
    <source>
        <dbReference type="ARBA" id="ARBA00023315"/>
    </source>
</evidence>